<dbReference type="InterPro" id="IPR050109">
    <property type="entry name" value="HTH-type_TetR-like_transc_reg"/>
</dbReference>
<feature type="DNA-binding region" description="H-T-H motif" evidence="2">
    <location>
        <begin position="29"/>
        <end position="48"/>
    </location>
</feature>
<keyword evidence="1 2" id="KW-0238">DNA-binding</keyword>
<dbReference type="EMBL" id="JABBNB010000006">
    <property type="protein sequence ID" value="NMO01110.1"/>
    <property type="molecule type" value="Genomic_DNA"/>
</dbReference>
<dbReference type="PROSITE" id="PS50977">
    <property type="entry name" value="HTH_TETR_2"/>
    <property type="match status" value="1"/>
</dbReference>
<evidence type="ECO:0000259" key="4">
    <source>
        <dbReference type="PROSITE" id="PS50977"/>
    </source>
</evidence>
<proteinExistence type="predicted"/>
<dbReference type="InterPro" id="IPR009057">
    <property type="entry name" value="Homeodomain-like_sf"/>
</dbReference>
<sequence length="189" mass="20971">MRQAGVETMSRILSAAKTEFAQYGLAGTRINRIAANARASKDRLYSYFESKEDLYAEVLRKWMTTTAETTALAEDDVLGYVARLFDDYVANPENARLQQWAQLEITESLDPGDPRIVAARHAVGKIRAAQSAGYVDPSWDAAELLSMLTNIARVLALPERHPYLAGGGRPTAERRQAALEAARRLTETR</sequence>
<dbReference type="GO" id="GO:0006355">
    <property type="term" value="P:regulation of DNA-templated transcription"/>
    <property type="evidence" value="ECO:0007669"/>
    <property type="project" value="UniProtKB-ARBA"/>
</dbReference>
<dbReference type="SUPFAM" id="SSF48498">
    <property type="entry name" value="Tetracyclin repressor-like, C-terminal domain"/>
    <property type="match status" value="1"/>
</dbReference>
<dbReference type="InterPro" id="IPR041467">
    <property type="entry name" value="Sco4008_C"/>
</dbReference>
<dbReference type="Pfam" id="PF00440">
    <property type="entry name" value="TetR_N"/>
    <property type="match status" value="1"/>
</dbReference>
<dbReference type="InterPro" id="IPR001647">
    <property type="entry name" value="HTH_TetR"/>
</dbReference>
<keyword evidence="6" id="KW-1185">Reference proteome</keyword>
<evidence type="ECO:0000313" key="5">
    <source>
        <dbReference type="EMBL" id="NMO01110.1"/>
    </source>
</evidence>
<dbReference type="PANTHER" id="PTHR30328:SF54">
    <property type="entry name" value="HTH-TYPE TRANSCRIPTIONAL REPRESSOR SCO4008"/>
    <property type="match status" value="1"/>
</dbReference>
<accession>A0A848KRR8</accession>
<dbReference type="AlphaFoldDB" id="A0A848KRR8"/>
<dbReference type="GO" id="GO:0003677">
    <property type="term" value="F:DNA binding"/>
    <property type="evidence" value="ECO:0007669"/>
    <property type="project" value="UniProtKB-UniRule"/>
</dbReference>
<dbReference type="PRINTS" id="PR00455">
    <property type="entry name" value="HTHTETR"/>
</dbReference>
<organism evidence="5 6">
    <name type="scientific">Gordonia asplenii</name>
    <dbReference type="NCBI Taxonomy" id="2725283"/>
    <lineage>
        <taxon>Bacteria</taxon>
        <taxon>Bacillati</taxon>
        <taxon>Actinomycetota</taxon>
        <taxon>Actinomycetes</taxon>
        <taxon>Mycobacteriales</taxon>
        <taxon>Gordoniaceae</taxon>
        <taxon>Gordonia</taxon>
    </lineage>
</organism>
<dbReference type="PANTHER" id="PTHR30328">
    <property type="entry name" value="TRANSCRIPTIONAL REPRESSOR"/>
    <property type="match status" value="1"/>
</dbReference>
<dbReference type="SUPFAM" id="SSF46689">
    <property type="entry name" value="Homeodomain-like"/>
    <property type="match status" value="1"/>
</dbReference>
<reference evidence="5 6" key="1">
    <citation type="submission" date="2020-04" db="EMBL/GenBank/DDBJ databases">
        <title>Gordonia sp. nov. TBRC 11910.</title>
        <authorList>
            <person name="Suriyachadkun C."/>
        </authorList>
    </citation>
    <scope>NUCLEOTIDE SEQUENCE [LARGE SCALE GENOMIC DNA]</scope>
    <source>
        <strain evidence="5 6">TBRC 11910</strain>
    </source>
</reference>
<evidence type="ECO:0000256" key="3">
    <source>
        <dbReference type="SAM" id="MobiDB-lite"/>
    </source>
</evidence>
<dbReference type="Gene3D" id="1.10.357.10">
    <property type="entry name" value="Tetracycline Repressor, domain 2"/>
    <property type="match status" value="1"/>
</dbReference>
<name>A0A848KRR8_9ACTN</name>
<protein>
    <submittedName>
        <fullName evidence="5">TetR family transcriptional regulator</fullName>
    </submittedName>
</protein>
<feature type="region of interest" description="Disordered" evidence="3">
    <location>
        <begin position="165"/>
        <end position="189"/>
    </location>
</feature>
<comment type="caution">
    <text evidence="5">The sequence shown here is derived from an EMBL/GenBank/DDBJ whole genome shotgun (WGS) entry which is preliminary data.</text>
</comment>
<gene>
    <name evidence="5" type="ORF">HH308_07755</name>
</gene>
<evidence type="ECO:0000256" key="2">
    <source>
        <dbReference type="PROSITE-ProRule" id="PRU00335"/>
    </source>
</evidence>
<dbReference type="Pfam" id="PF17926">
    <property type="entry name" value="TetR_C_21"/>
    <property type="match status" value="1"/>
</dbReference>
<evidence type="ECO:0000256" key="1">
    <source>
        <dbReference type="ARBA" id="ARBA00023125"/>
    </source>
</evidence>
<dbReference type="InterPro" id="IPR036271">
    <property type="entry name" value="Tet_transcr_reg_TetR-rel_C_sf"/>
</dbReference>
<feature type="compositionally biased region" description="Basic and acidic residues" evidence="3">
    <location>
        <begin position="171"/>
        <end position="189"/>
    </location>
</feature>
<evidence type="ECO:0000313" key="6">
    <source>
        <dbReference type="Proteomes" id="UP000550729"/>
    </source>
</evidence>
<dbReference type="Proteomes" id="UP000550729">
    <property type="component" value="Unassembled WGS sequence"/>
</dbReference>
<dbReference type="RefSeq" id="WP_170193697.1">
    <property type="nucleotide sequence ID" value="NZ_JABBNB010000006.1"/>
</dbReference>
<feature type="domain" description="HTH tetR-type" evidence="4">
    <location>
        <begin position="6"/>
        <end position="66"/>
    </location>
</feature>